<keyword evidence="2" id="KW-0819">tRNA processing</keyword>
<comment type="similarity">
    <text evidence="1">Belongs to the SEN15 family.</text>
</comment>
<protein>
    <recommendedName>
        <fullName evidence="3">tRNA-splicing endonuclease subunit Sen15 domain-containing protein</fullName>
    </recommendedName>
</protein>
<reference evidence="4" key="1">
    <citation type="submission" date="2020-12" db="EMBL/GenBank/DDBJ databases">
        <title>Metabolic potential, ecology and presence of endohyphal bacteria is reflected in genomic diversity of Mucoromycotina.</title>
        <authorList>
            <person name="Muszewska A."/>
            <person name="Okrasinska A."/>
            <person name="Steczkiewicz K."/>
            <person name="Drgas O."/>
            <person name="Orlowska M."/>
            <person name="Perlinska-Lenart U."/>
            <person name="Aleksandrzak-Piekarczyk T."/>
            <person name="Szatraj K."/>
            <person name="Zielenkiewicz U."/>
            <person name="Pilsyk S."/>
            <person name="Malc E."/>
            <person name="Mieczkowski P."/>
            <person name="Kruszewska J.S."/>
            <person name="Biernat P."/>
            <person name="Pawlowska J."/>
        </authorList>
    </citation>
    <scope>NUCLEOTIDE SEQUENCE</scope>
    <source>
        <strain evidence="4">CBS 226.32</strain>
    </source>
</reference>
<organism evidence="4 5">
    <name type="scientific">Mucor plumbeus</name>
    <dbReference type="NCBI Taxonomy" id="97098"/>
    <lineage>
        <taxon>Eukaryota</taxon>
        <taxon>Fungi</taxon>
        <taxon>Fungi incertae sedis</taxon>
        <taxon>Mucoromycota</taxon>
        <taxon>Mucoromycotina</taxon>
        <taxon>Mucoromycetes</taxon>
        <taxon>Mucorales</taxon>
        <taxon>Mucorineae</taxon>
        <taxon>Mucoraceae</taxon>
        <taxon>Mucor</taxon>
    </lineage>
</organism>
<dbReference type="InterPro" id="IPR011856">
    <property type="entry name" value="tRNA_endonuc-like_dom_sf"/>
</dbReference>
<dbReference type="InterPro" id="IPR036167">
    <property type="entry name" value="tRNA_intron_Endo_cat-like_sf"/>
</dbReference>
<proteinExistence type="inferred from homology"/>
<comment type="caution">
    <text evidence="4">The sequence shown here is derived from an EMBL/GenBank/DDBJ whole genome shotgun (WGS) entry which is preliminary data.</text>
</comment>
<dbReference type="InterPro" id="IPR018593">
    <property type="entry name" value="tRNA-endonuc_su_Sen15"/>
</dbReference>
<evidence type="ECO:0000256" key="2">
    <source>
        <dbReference type="ARBA" id="ARBA00022694"/>
    </source>
</evidence>
<dbReference type="Gene3D" id="3.40.1350.10">
    <property type="match status" value="1"/>
</dbReference>
<dbReference type="Proteomes" id="UP000650833">
    <property type="component" value="Unassembled WGS sequence"/>
</dbReference>
<dbReference type="GO" id="GO:0003676">
    <property type="term" value="F:nucleic acid binding"/>
    <property type="evidence" value="ECO:0007669"/>
    <property type="project" value="InterPro"/>
</dbReference>
<evidence type="ECO:0000259" key="3">
    <source>
        <dbReference type="Pfam" id="PF09631"/>
    </source>
</evidence>
<dbReference type="EMBL" id="JAEPRC010000113">
    <property type="protein sequence ID" value="KAG2208385.1"/>
    <property type="molecule type" value="Genomic_DNA"/>
</dbReference>
<accession>A0A8H7V5X4</accession>
<feature type="non-terminal residue" evidence="4">
    <location>
        <position position="1"/>
    </location>
</feature>
<dbReference type="GO" id="GO:0006388">
    <property type="term" value="P:tRNA splicing, via endonucleolytic cleavage and ligation"/>
    <property type="evidence" value="ECO:0007669"/>
    <property type="project" value="InterPro"/>
</dbReference>
<feature type="domain" description="tRNA-splicing endonuclease subunit Sen15" evidence="3">
    <location>
        <begin position="22"/>
        <end position="116"/>
    </location>
</feature>
<dbReference type="AlphaFoldDB" id="A0A8H7V5X4"/>
<evidence type="ECO:0000313" key="4">
    <source>
        <dbReference type="EMBL" id="KAG2208385.1"/>
    </source>
</evidence>
<evidence type="ECO:0000313" key="5">
    <source>
        <dbReference type="Proteomes" id="UP000650833"/>
    </source>
</evidence>
<dbReference type="OrthoDB" id="10002170at2759"/>
<dbReference type="GO" id="GO:0005634">
    <property type="term" value="C:nucleus"/>
    <property type="evidence" value="ECO:0007669"/>
    <property type="project" value="UniProtKB-ARBA"/>
</dbReference>
<name>A0A8H7V5X4_9FUNG</name>
<sequence length="118" mass="13152">LHNIELASNGFPSNNISLSQRIFADLVLAKKWKDVKFKAVQGLQICVFLAHEPGNTNNQLIIVPILQDEANLSIENIANMFNSINTPAEKLTLAIYSSDSTIVYYHIRKGLAKATQRN</sequence>
<keyword evidence="5" id="KW-1185">Reference proteome</keyword>
<gene>
    <name evidence="4" type="ORF">INT46_001054</name>
</gene>
<evidence type="ECO:0000256" key="1">
    <source>
        <dbReference type="ARBA" id="ARBA00006091"/>
    </source>
</evidence>
<dbReference type="PANTHER" id="PTHR28582">
    <property type="entry name" value="TRNA-SPLICING ENDONUCLEASE SUBUNIT SEN15"/>
    <property type="match status" value="1"/>
</dbReference>
<dbReference type="Pfam" id="PF09631">
    <property type="entry name" value="Sen15"/>
    <property type="match status" value="1"/>
</dbReference>
<dbReference type="PANTHER" id="PTHR28582:SF1">
    <property type="entry name" value="TRNA-SPLICING ENDONUCLEASE SUBUNIT SEN15"/>
    <property type="match status" value="1"/>
</dbReference>
<dbReference type="SUPFAM" id="SSF53032">
    <property type="entry name" value="tRNA-intron endonuclease catalytic domain-like"/>
    <property type="match status" value="1"/>
</dbReference>